<sequence length="197" mass="21004">MYARCGKRIADVVGAALLLAALAPVMAVVAVVVRIALGAPVLFRQDRAGLGGAPFTLLKFRTMRDGPGEDAARLTPMGRVLRRFAVDELPQLVNVLRGEMSLVGPRPLPIAYLDRYTPRQALRLVVRPGLAGLAQAAGRNAVGWAERLEIDARYATAPPRLIRDAAILLRCAMLALAGRGAAAPGHATMPELTTDRI</sequence>
<name>A0A9X9WP61_9PROT</name>
<dbReference type="RefSeq" id="WP_168043161.1">
    <property type="nucleotide sequence ID" value="NZ_JAAEDK010000080.1"/>
</dbReference>
<keyword evidence="6" id="KW-1185">Reference proteome</keyword>
<protein>
    <submittedName>
        <fullName evidence="4">Sugar transferase</fullName>
    </submittedName>
</protein>
<evidence type="ECO:0000259" key="3">
    <source>
        <dbReference type="Pfam" id="PF02397"/>
    </source>
</evidence>
<dbReference type="PANTHER" id="PTHR30576">
    <property type="entry name" value="COLANIC BIOSYNTHESIS UDP-GLUCOSE LIPID CARRIER TRANSFERASE"/>
    <property type="match status" value="1"/>
</dbReference>
<reference evidence="4" key="1">
    <citation type="submission" date="2020-01" db="EMBL/GenBank/DDBJ databases">
        <authorList>
            <person name="Rat A."/>
        </authorList>
    </citation>
    <scope>NUCLEOTIDE SEQUENCE</scope>
    <source>
        <strain evidence="4">LMG 31161</strain>
    </source>
</reference>
<evidence type="ECO:0000313" key="6">
    <source>
        <dbReference type="Proteomes" id="UP000746741"/>
    </source>
</evidence>
<evidence type="ECO:0000256" key="2">
    <source>
        <dbReference type="ARBA" id="ARBA00023169"/>
    </source>
</evidence>
<dbReference type="EMBL" id="JAAEDK010000080">
    <property type="protein sequence ID" value="MBR0662121.1"/>
    <property type="molecule type" value="Genomic_DNA"/>
</dbReference>
<dbReference type="GO" id="GO:0016780">
    <property type="term" value="F:phosphotransferase activity, for other substituted phosphate groups"/>
    <property type="evidence" value="ECO:0007669"/>
    <property type="project" value="TreeGrafter"/>
</dbReference>
<organism evidence="4 7">
    <name type="scientific">Neoroseomonas oryzicola</name>
    <dbReference type="NCBI Taxonomy" id="535904"/>
    <lineage>
        <taxon>Bacteria</taxon>
        <taxon>Pseudomonadati</taxon>
        <taxon>Pseudomonadota</taxon>
        <taxon>Alphaproteobacteria</taxon>
        <taxon>Acetobacterales</taxon>
        <taxon>Acetobacteraceae</taxon>
        <taxon>Neoroseomonas</taxon>
    </lineage>
</organism>
<feature type="domain" description="Bacterial sugar transferase" evidence="3">
    <location>
        <begin position="7"/>
        <end position="172"/>
    </location>
</feature>
<evidence type="ECO:0000313" key="4">
    <source>
        <dbReference type="EMBL" id="MBR0662121.1"/>
    </source>
</evidence>
<dbReference type="Proteomes" id="UP001138708">
    <property type="component" value="Unassembled WGS sequence"/>
</dbReference>
<dbReference type="AlphaFoldDB" id="A0A9X9WP61"/>
<proteinExistence type="inferred from homology"/>
<comment type="caution">
    <text evidence="4">The sequence shown here is derived from an EMBL/GenBank/DDBJ whole genome shotgun (WGS) entry which is preliminary data.</text>
</comment>
<evidence type="ECO:0000313" key="5">
    <source>
        <dbReference type="EMBL" id="NKE19257.1"/>
    </source>
</evidence>
<accession>A0A9X9WP61</accession>
<dbReference type="Pfam" id="PF02397">
    <property type="entry name" value="Bac_transf"/>
    <property type="match status" value="1"/>
</dbReference>
<dbReference type="PANTHER" id="PTHR30576:SF8">
    <property type="entry name" value="UNDECAPRENYL-PHOSPHATE GALACTOSE PHOSPHOTRANSFERASE"/>
    <property type="match status" value="1"/>
</dbReference>
<comment type="similarity">
    <text evidence="1">Belongs to the bacterial sugar transferase family.</text>
</comment>
<evidence type="ECO:0000256" key="1">
    <source>
        <dbReference type="ARBA" id="ARBA00006464"/>
    </source>
</evidence>
<dbReference type="Proteomes" id="UP000746741">
    <property type="component" value="Unassembled WGS sequence"/>
</dbReference>
<keyword evidence="4" id="KW-0808">Transferase</keyword>
<gene>
    <name evidence="5" type="ORF">GWK15_20050</name>
    <name evidence="4" type="ORF">GXW75_22900</name>
</gene>
<dbReference type="EMBL" id="JAAVUP010000008">
    <property type="protein sequence ID" value="NKE19257.1"/>
    <property type="molecule type" value="Genomic_DNA"/>
</dbReference>
<evidence type="ECO:0000313" key="7">
    <source>
        <dbReference type="Proteomes" id="UP001138708"/>
    </source>
</evidence>
<dbReference type="GO" id="GO:0000271">
    <property type="term" value="P:polysaccharide biosynthetic process"/>
    <property type="evidence" value="ECO:0007669"/>
    <property type="project" value="UniProtKB-KW"/>
</dbReference>
<reference evidence="5 6" key="2">
    <citation type="submission" date="2020-02" db="EMBL/GenBank/DDBJ databases">
        <authorList>
            <person name="Sun Q."/>
            <person name="Inoue M."/>
        </authorList>
    </citation>
    <scope>NUCLEOTIDE SEQUENCE [LARGE SCALE GENOMIC DNA]</scope>
    <source>
        <strain evidence="5 6">KCTC 22478</strain>
    </source>
</reference>
<keyword evidence="2" id="KW-0270">Exopolysaccharide synthesis</keyword>
<reference evidence="4" key="3">
    <citation type="journal article" date="2021" name="Syst. Appl. Microbiol.">
        <title>Roseomonas hellenica sp. nov., isolated from roots of wild-growing Alkanna tinctoria.</title>
        <authorList>
            <person name="Rat A."/>
            <person name="Naranjo H.D."/>
            <person name="Lebbe L."/>
            <person name="Cnockaert M."/>
            <person name="Krigas N."/>
            <person name="Grigoriadou K."/>
            <person name="Maloupa E."/>
            <person name="Willems A."/>
        </authorList>
    </citation>
    <scope>NUCLEOTIDE SEQUENCE</scope>
    <source>
        <strain evidence="4">LMG 31161</strain>
    </source>
</reference>
<dbReference type="InterPro" id="IPR003362">
    <property type="entry name" value="Bact_transf"/>
</dbReference>